<dbReference type="InterPro" id="IPR045739">
    <property type="entry name" value="ACT_dom_pair"/>
</dbReference>
<dbReference type="Gene3D" id="3.30.2130.10">
    <property type="entry name" value="VC0802-like"/>
    <property type="match status" value="1"/>
</dbReference>
<feature type="domain" description="ACT" evidence="1">
    <location>
        <begin position="5"/>
        <end position="82"/>
    </location>
</feature>
<reference evidence="2" key="1">
    <citation type="submission" date="2017-04" db="EMBL/GenBank/DDBJ databases">
        <title>Complete Genome Sequences of Twelve Strains of a Stable Defined Moderately Diverse Mouse Microbiota 2 (sDMDMm2).</title>
        <authorList>
            <person name="Uchimura Y."/>
            <person name="Wyss M."/>
            <person name="Brugiroux S."/>
            <person name="Limenitakis J.P."/>
            <person name="Stecher B."/>
            <person name="McCoy K.D."/>
            <person name="Macpherson A.J."/>
        </authorList>
    </citation>
    <scope>NUCLEOTIDE SEQUENCE</scope>
    <source>
        <strain evidence="2">YL58</strain>
    </source>
</reference>
<evidence type="ECO:0000313" key="2">
    <source>
        <dbReference type="EMBL" id="ANU77160.1"/>
    </source>
</evidence>
<dbReference type="Pfam" id="PF19571">
    <property type="entry name" value="ACT_8"/>
    <property type="match status" value="1"/>
</dbReference>
<dbReference type="InterPro" id="IPR045865">
    <property type="entry name" value="ACT-like_dom_sf"/>
</dbReference>
<dbReference type="OrthoDB" id="9790662at2"/>
<evidence type="ECO:0000259" key="1">
    <source>
        <dbReference type="PROSITE" id="PS51671"/>
    </source>
</evidence>
<keyword evidence="3" id="KW-1185">Reference proteome</keyword>
<dbReference type="InterPro" id="IPR002912">
    <property type="entry name" value="ACT_dom"/>
</dbReference>
<dbReference type="CDD" id="cd04908">
    <property type="entry name" value="ACT_Bt0572_1"/>
    <property type="match status" value="1"/>
</dbReference>
<dbReference type="EMBL" id="CP015405">
    <property type="protein sequence ID" value="ANU77160.1"/>
    <property type="molecule type" value="Genomic_DNA"/>
</dbReference>
<dbReference type="RefSeq" id="WP_065543290.1">
    <property type="nucleotide sequence ID" value="NZ_CP015405.2"/>
</dbReference>
<name>A0A1C7IBW0_9FIRM</name>
<dbReference type="KEGG" id="byl:A4V09_16160"/>
<dbReference type="AlphaFoldDB" id="A0A1C7IBW0"/>
<evidence type="ECO:0000313" key="3">
    <source>
        <dbReference type="Proteomes" id="UP000092574"/>
    </source>
</evidence>
<accession>A0A1C7IBW0</accession>
<protein>
    <submittedName>
        <fullName evidence="2">Amino acid-binding protein</fullName>
    </submittedName>
</protein>
<gene>
    <name evidence="2" type="ORF">A4V09_16160</name>
</gene>
<dbReference type="PANTHER" id="PTHR40099:SF1">
    <property type="entry name" value="ACETOLACTATE SYNTHASE, SMALL SUBUNIT"/>
    <property type="match status" value="1"/>
</dbReference>
<dbReference type="SUPFAM" id="SSF55021">
    <property type="entry name" value="ACT-like"/>
    <property type="match status" value="2"/>
</dbReference>
<sequence length="144" mass="15849">MFIEQLSIFLENRPGKLKGIADALKENQINIISLGLSDTTDYGIARMIVSDSARAKQVLLEKGYTAVLTPVLVVELQQEVGALSRIMDTLSAKGLNLEYMYALVTGKEGGAMVVKTSDQARTYQTLKDAGMKMFSEEELNDLKK</sequence>
<proteinExistence type="predicted"/>
<dbReference type="PANTHER" id="PTHR40099">
    <property type="entry name" value="ACETOLACTATE SYNTHASE, SMALL SUBUNIT"/>
    <property type="match status" value="1"/>
</dbReference>
<dbReference type="Proteomes" id="UP000092574">
    <property type="component" value="Chromosome"/>
</dbReference>
<dbReference type="STRING" id="1796616.A4V09_16160"/>
<organism evidence="2 3">
    <name type="scientific">Blautia pseudococcoides</name>
    <dbReference type="NCBI Taxonomy" id="1796616"/>
    <lineage>
        <taxon>Bacteria</taxon>
        <taxon>Bacillati</taxon>
        <taxon>Bacillota</taxon>
        <taxon>Clostridia</taxon>
        <taxon>Lachnospirales</taxon>
        <taxon>Lachnospiraceae</taxon>
        <taxon>Blautia</taxon>
    </lineage>
</organism>
<dbReference type="PROSITE" id="PS51671">
    <property type="entry name" value="ACT"/>
    <property type="match status" value="1"/>
</dbReference>